<gene>
    <name evidence="2" type="ORF">brsh051_08940</name>
</gene>
<keyword evidence="1" id="KW-1133">Transmembrane helix</keyword>
<dbReference type="PANTHER" id="PTHR35007">
    <property type="entry name" value="INTEGRAL MEMBRANE PROTEIN-RELATED"/>
    <property type="match status" value="1"/>
</dbReference>
<evidence type="ECO:0000313" key="2">
    <source>
        <dbReference type="EMBL" id="BEH01613.1"/>
    </source>
</evidence>
<feature type="transmembrane region" description="Helical" evidence="1">
    <location>
        <begin position="209"/>
        <end position="225"/>
    </location>
</feature>
<keyword evidence="1" id="KW-0812">Transmembrane</keyword>
<evidence type="ECO:0000313" key="3">
    <source>
        <dbReference type="Proteomes" id="UP001431656"/>
    </source>
</evidence>
<protein>
    <submittedName>
        <fullName evidence="2">Type II secretion system F family protein</fullName>
    </submittedName>
</protein>
<keyword evidence="3" id="KW-1185">Reference proteome</keyword>
<dbReference type="EMBL" id="AP028056">
    <property type="protein sequence ID" value="BEH01613.1"/>
    <property type="molecule type" value="Genomic_DNA"/>
</dbReference>
<evidence type="ECO:0000256" key="1">
    <source>
        <dbReference type="SAM" id="Phobius"/>
    </source>
</evidence>
<dbReference type="KEGG" id="broo:brsh051_08940"/>
<organism evidence="2 3">
    <name type="scientific">Brooklawnia propionicigenes</name>
    <dbReference type="NCBI Taxonomy" id="3041175"/>
    <lineage>
        <taxon>Bacteria</taxon>
        <taxon>Bacillati</taxon>
        <taxon>Actinomycetota</taxon>
        <taxon>Actinomycetes</taxon>
        <taxon>Propionibacteriales</taxon>
        <taxon>Propionibacteriaceae</taxon>
        <taxon>Brooklawnia</taxon>
    </lineage>
</organism>
<keyword evidence="1" id="KW-0472">Membrane</keyword>
<dbReference type="PANTHER" id="PTHR35007:SF4">
    <property type="entry name" value="CONSERVED TRANSMEMBRANE PROTEIN-RELATED"/>
    <property type="match status" value="1"/>
</dbReference>
<feature type="transmembrane region" description="Helical" evidence="1">
    <location>
        <begin position="48"/>
        <end position="81"/>
    </location>
</feature>
<proteinExistence type="predicted"/>
<sequence length="270" mass="27778">MIVVACLGLATCLLLWWPPDPSRRVAAWLNRRHQSRTVRSVAGWTRGLVVVAALSVCVSFAPQLLVWLVPGLVVGCTVGWLIANSRAEKLRHHNSEEVVQACIAVATQLRVGDIAPAALARVAADCALLQPVAATQAIGGDVPAALHAAAMHPGCSGLAGLARSWQLCQITGAPIADAASRVSEGLRAEAAAERLVASELASPRATGKMLALLPLLGIGLGFAGGGDPLVFLLGGLVGRICLAAAVCLVCAGLVWTTLLGRLPGEQADQP</sequence>
<dbReference type="Proteomes" id="UP001431656">
    <property type="component" value="Chromosome"/>
</dbReference>
<feature type="transmembrane region" description="Helical" evidence="1">
    <location>
        <begin position="231"/>
        <end position="255"/>
    </location>
</feature>
<name>A0AAN0KF65_9ACTN</name>
<accession>A0AAN0KF65</accession>
<dbReference type="RefSeq" id="WP_286267958.1">
    <property type="nucleotide sequence ID" value="NZ_AP028056.1"/>
</dbReference>
<reference evidence="2" key="1">
    <citation type="journal article" date="2024" name="Int. J. Syst. Evol. Microbiol.">
        <title>Brooklawnia propionicigenes sp. nov., a facultatively anaerobic, propionate-producing bacterium isolated from a methanogenic reactor treating waste from cattle farms.</title>
        <authorList>
            <person name="Akita Y."/>
            <person name="Ueki A."/>
            <person name="Tonouchi A."/>
            <person name="Sugawara Y."/>
            <person name="Honma S."/>
            <person name="Kaku N."/>
            <person name="Ueki K."/>
        </authorList>
    </citation>
    <scope>NUCLEOTIDE SEQUENCE</scope>
    <source>
        <strain evidence="2">SH051</strain>
    </source>
</reference>
<dbReference type="AlphaFoldDB" id="A0AAN0KF65"/>